<name>A0A3S5A4D5_9PLAT</name>
<comment type="caution">
    <text evidence="1">The sequence shown here is derived from an EMBL/GenBank/DDBJ whole genome shotgun (WGS) entry which is preliminary data.</text>
</comment>
<protein>
    <submittedName>
        <fullName evidence="1">Uncharacterized protein</fullName>
    </submittedName>
</protein>
<evidence type="ECO:0000313" key="1">
    <source>
        <dbReference type="EMBL" id="VEL11633.1"/>
    </source>
</evidence>
<reference evidence="1" key="1">
    <citation type="submission" date="2018-11" db="EMBL/GenBank/DDBJ databases">
        <authorList>
            <consortium name="Pathogen Informatics"/>
        </authorList>
    </citation>
    <scope>NUCLEOTIDE SEQUENCE</scope>
</reference>
<dbReference type="EMBL" id="CAAALY010012373">
    <property type="protein sequence ID" value="VEL11633.1"/>
    <property type="molecule type" value="Genomic_DNA"/>
</dbReference>
<dbReference type="AlphaFoldDB" id="A0A3S5A4D5"/>
<gene>
    <name evidence="1" type="ORF">PXEA_LOCUS5073</name>
</gene>
<organism evidence="1 2">
    <name type="scientific">Protopolystoma xenopodis</name>
    <dbReference type="NCBI Taxonomy" id="117903"/>
    <lineage>
        <taxon>Eukaryota</taxon>
        <taxon>Metazoa</taxon>
        <taxon>Spiralia</taxon>
        <taxon>Lophotrochozoa</taxon>
        <taxon>Platyhelminthes</taxon>
        <taxon>Monogenea</taxon>
        <taxon>Polyopisthocotylea</taxon>
        <taxon>Polystomatidea</taxon>
        <taxon>Polystomatidae</taxon>
        <taxon>Protopolystoma</taxon>
    </lineage>
</organism>
<proteinExistence type="predicted"/>
<evidence type="ECO:0000313" key="2">
    <source>
        <dbReference type="Proteomes" id="UP000784294"/>
    </source>
</evidence>
<accession>A0A3S5A4D5</accession>
<sequence length="56" mass="5963">MADGFPIPISGIHSPSETQAARTAGLNDIFHSFATPSLQHVISLRRVCDNELSQAG</sequence>
<keyword evidence="2" id="KW-1185">Reference proteome</keyword>
<dbReference type="Proteomes" id="UP000784294">
    <property type="component" value="Unassembled WGS sequence"/>
</dbReference>